<protein>
    <submittedName>
        <fullName evidence="1">Uncharacterized protein</fullName>
    </submittedName>
</protein>
<dbReference type="AlphaFoldDB" id="A0A812PT59"/>
<gene>
    <name evidence="1" type="ORF">SNAT2548_LOCUS20480</name>
</gene>
<name>A0A812PT59_9DINO</name>
<accession>A0A812PT59</accession>
<sequence>MCFRKPFHMLPRPQSCAVSRARSRAYFGSHRENSENDAAHGFIWTLSGSVRLCQALSGYAKKSKRLRFVHGHGMGASLSLLREASFQFLRRRAASAQNWL</sequence>
<reference evidence="1" key="1">
    <citation type="submission" date="2021-02" db="EMBL/GenBank/DDBJ databases">
        <authorList>
            <person name="Dougan E. K."/>
            <person name="Rhodes N."/>
            <person name="Thang M."/>
            <person name="Chan C."/>
        </authorList>
    </citation>
    <scope>NUCLEOTIDE SEQUENCE</scope>
</reference>
<evidence type="ECO:0000313" key="1">
    <source>
        <dbReference type="EMBL" id="CAE7374879.1"/>
    </source>
</evidence>
<comment type="caution">
    <text evidence="1">The sequence shown here is derived from an EMBL/GenBank/DDBJ whole genome shotgun (WGS) entry which is preliminary data.</text>
</comment>
<dbReference type="Proteomes" id="UP000604046">
    <property type="component" value="Unassembled WGS sequence"/>
</dbReference>
<proteinExistence type="predicted"/>
<organism evidence="1 2">
    <name type="scientific">Symbiodinium natans</name>
    <dbReference type="NCBI Taxonomy" id="878477"/>
    <lineage>
        <taxon>Eukaryota</taxon>
        <taxon>Sar</taxon>
        <taxon>Alveolata</taxon>
        <taxon>Dinophyceae</taxon>
        <taxon>Suessiales</taxon>
        <taxon>Symbiodiniaceae</taxon>
        <taxon>Symbiodinium</taxon>
    </lineage>
</organism>
<dbReference type="EMBL" id="CAJNDS010002211">
    <property type="protein sequence ID" value="CAE7374879.1"/>
    <property type="molecule type" value="Genomic_DNA"/>
</dbReference>
<evidence type="ECO:0000313" key="2">
    <source>
        <dbReference type="Proteomes" id="UP000604046"/>
    </source>
</evidence>
<keyword evidence="2" id="KW-1185">Reference proteome</keyword>